<feature type="repeat" description="ANK" evidence="3">
    <location>
        <begin position="1192"/>
        <end position="1224"/>
    </location>
</feature>
<keyword evidence="2 3" id="KW-0040">ANK repeat</keyword>
<dbReference type="PANTHER" id="PTHR24123">
    <property type="entry name" value="ANKYRIN REPEAT-CONTAINING"/>
    <property type="match status" value="1"/>
</dbReference>
<dbReference type="Pfam" id="PF12796">
    <property type="entry name" value="Ank_2"/>
    <property type="match status" value="3"/>
</dbReference>
<accession>A0A9W7G9M6</accession>
<feature type="region of interest" description="Disordered" evidence="4">
    <location>
        <begin position="662"/>
        <end position="737"/>
    </location>
</feature>
<feature type="repeat" description="ANK" evidence="3">
    <location>
        <begin position="755"/>
        <end position="787"/>
    </location>
</feature>
<feature type="compositionally biased region" description="Basic and acidic residues" evidence="4">
    <location>
        <begin position="123"/>
        <end position="170"/>
    </location>
</feature>
<feature type="compositionally biased region" description="Polar residues" evidence="4">
    <location>
        <begin position="1"/>
        <end position="18"/>
    </location>
</feature>
<feature type="compositionally biased region" description="Basic and acidic residues" evidence="4">
    <location>
        <begin position="543"/>
        <end position="553"/>
    </location>
</feature>
<evidence type="ECO:0000256" key="1">
    <source>
        <dbReference type="ARBA" id="ARBA00022737"/>
    </source>
</evidence>
<dbReference type="InterPro" id="IPR002110">
    <property type="entry name" value="Ankyrin_rpt"/>
</dbReference>
<dbReference type="SMART" id="SM00248">
    <property type="entry name" value="ANK"/>
    <property type="match status" value="11"/>
</dbReference>
<feature type="region of interest" description="Disordered" evidence="4">
    <location>
        <begin position="72"/>
        <end position="220"/>
    </location>
</feature>
<proteinExistence type="predicted"/>
<sequence>MGRPTSGATKLKTTNMTVSEAASSLGRASASASSSATSTLSALQSASQEVEKEIKVIGVEFDEGMTKEIDSAANVLAGKSTPSPKKITFEEEPPMRATPPKKERQPTGYPSSKKFGESGGLEKTTERTPEGVANDRDKKGKDKDKDKDKERRRMEKKSSAKSNKKEPRKEEDDDEEYEPPAEINVTKEDRDIAKMKDRLEGNNSTSLDEAKSRQRRAVEQRASMSIKLKLPDESQPLLRAAAKGDVAALERAARAFTRGGEGEDYEVLSNVGNTSGVAALRADARKITALHFAAFFHQAKAARKLLALAVEPIKQGAQLEIDSLLQKRQRFLEEARYAYRQALSNVEDDTRRGNNANVEAIKEDAEAFANWCGEEIARILRARELRCEERWKLCLKATDELGRTPLIYACCEMGGDDVVKAMLTVGRANLGAICPEAVEIDAFFNGAGVDYHHKGTGAEGKRKKGVAFSSSLRFVPAPCNTSKFTSLAVLKATLHVDDKASRDPLFPRDERFHVKTGQVKAKKKSDNRGSRSSRMAQLSNKFGKGDSSDAGAAKEYRGGDPATWLCGRLLHAVSKKMKMKGQHKKLGPKQRLTQLFQKYDELGYGSLEFDSFRVLIRECDITCDDEVIQAVCKQFRDMRNRVLCCKYGDLVSWTMENCEPIKKWGEEDGEEEKGDEDGDGDGDGHGNGGEEKEEEEEGKEEEEAKDGEEEKEESEEEKKADDGFYSSGGDADDFTDVGEIREARCRDVIDMVDSAGRTALHVSSAIGDAITVKLLVKHGASRETRAGDGESALSYAATRIVRTTLLNSLLTELDEAKYTLNATKRRKLRDWIVMLGEGGLNVNNPLGGLDLQTPLHIAAIAGLSEVVGVLLEKRANVNCGDANGWTPLHHCAVKGGKGRREVAGMILNGGGSVDSRTAFFRTPLHLACLGPSATKGGGGEGKGEEEQEGGERAEEDVRMVEILLQNGADMEAVDAGGCTALHRAAEQGRVKCIWKLIESGCDLYARTPRRWNCLHFASFGGRIDACKLLVQHDAECGRLKSSRDSMRCTPAEVAKDEKTRESLCNIWESAELGDVDNLMKCIGLAGGGGGGYKRRPWLGAGLEDQTSTSGLKVIHSAIMGYEKRGGGKGGEERSVEDRVVQVVCLLLDKHCYVNGLDKVCRTPLHLAARYGLVSLIDVLISRGADLDATDVLGSTPLHYAYAFGKVKAVTVLRKYGCEEGGRNKVGRIKYDESESEEEYSDDDSEEGRWKGRLPRECAGLGKKIFPPLH</sequence>
<dbReference type="Proteomes" id="UP001165065">
    <property type="component" value="Unassembled WGS sequence"/>
</dbReference>
<comment type="caution">
    <text evidence="5">The sequence shown here is derived from an EMBL/GenBank/DDBJ whole genome shotgun (WGS) entry which is preliminary data.</text>
</comment>
<dbReference type="PANTHER" id="PTHR24123:SF33">
    <property type="entry name" value="PROTEIN HOS4"/>
    <property type="match status" value="1"/>
</dbReference>
<dbReference type="PROSITE" id="PS50297">
    <property type="entry name" value="ANK_REP_REGION"/>
    <property type="match status" value="4"/>
</dbReference>
<feature type="compositionally biased region" description="Acidic residues" evidence="4">
    <location>
        <begin position="691"/>
        <end position="715"/>
    </location>
</feature>
<dbReference type="OrthoDB" id="195446at2759"/>
<feature type="compositionally biased region" description="Acidic residues" evidence="4">
    <location>
        <begin position="667"/>
        <end position="681"/>
    </location>
</feature>
<feature type="compositionally biased region" description="Basic and acidic residues" evidence="4">
    <location>
        <begin position="941"/>
        <end position="954"/>
    </location>
</feature>
<evidence type="ECO:0000256" key="2">
    <source>
        <dbReference type="ARBA" id="ARBA00023043"/>
    </source>
</evidence>
<feature type="region of interest" description="Disordered" evidence="4">
    <location>
        <begin position="931"/>
        <end position="954"/>
    </location>
</feature>
<feature type="compositionally biased region" description="Basic and acidic residues" evidence="4">
    <location>
        <begin position="185"/>
        <end position="200"/>
    </location>
</feature>
<dbReference type="Pfam" id="PF00023">
    <property type="entry name" value="Ank"/>
    <property type="match status" value="1"/>
</dbReference>
<dbReference type="InterPro" id="IPR011992">
    <property type="entry name" value="EF-hand-dom_pair"/>
</dbReference>
<feature type="compositionally biased region" description="Acidic residues" evidence="4">
    <location>
        <begin position="1233"/>
        <end position="1245"/>
    </location>
</feature>
<feature type="repeat" description="ANK" evidence="3">
    <location>
        <begin position="883"/>
        <end position="918"/>
    </location>
</feature>
<dbReference type="InterPro" id="IPR036770">
    <property type="entry name" value="Ankyrin_rpt-contain_sf"/>
</dbReference>
<dbReference type="EMBL" id="BRYA01000140">
    <property type="protein sequence ID" value="GMI40970.1"/>
    <property type="molecule type" value="Genomic_DNA"/>
</dbReference>
<evidence type="ECO:0000256" key="4">
    <source>
        <dbReference type="SAM" id="MobiDB-lite"/>
    </source>
</evidence>
<feature type="region of interest" description="Disordered" evidence="4">
    <location>
        <begin position="505"/>
        <end position="553"/>
    </location>
</feature>
<feature type="compositionally biased region" description="Polar residues" evidence="4">
    <location>
        <begin position="530"/>
        <end position="540"/>
    </location>
</feature>
<name>A0A9W7G9M6_9STRA</name>
<dbReference type="SUPFAM" id="SSF48403">
    <property type="entry name" value="Ankyrin repeat"/>
    <property type="match status" value="3"/>
</dbReference>
<feature type="repeat" description="ANK" evidence="3">
    <location>
        <begin position="976"/>
        <end position="1008"/>
    </location>
</feature>
<dbReference type="Gene3D" id="1.25.40.20">
    <property type="entry name" value="Ankyrin repeat-containing domain"/>
    <property type="match status" value="4"/>
</dbReference>
<dbReference type="PROSITE" id="PS50088">
    <property type="entry name" value="ANK_REPEAT"/>
    <property type="match status" value="6"/>
</dbReference>
<gene>
    <name evidence="5" type="ORF">TrCOL_g10161</name>
</gene>
<evidence type="ECO:0000313" key="5">
    <source>
        <dbReference type="EMBL" id="GMI40970.1"/>
    </source>
</evidence>
<dbReference type="AlphaFoldDB" id="A0A9W7G9M6"/>
<protein>
    <submittedName>
        <fullName evidence="5">Uncharacterized protein</fullName>
    </submittedName>
</protein>
<feature type="repeat" description="ANK" evidence="3">
    <location>
        <begin position="850"/>
        <end position="882"/>
    </location>
</feature>
<organism evidence="5 6">
    <name type="scientific">Triparma columacea</name>
    <dbReference type="NCBI Taxonomy" id="722753"/>
    <lineage>
        <taxon>Eukaryota</taxon>
        <taxon>Sar</taxon>
        <taxon>Stramenopiles</taxon>
        <taxon>Ochrophyta</taxon>
        <taxon>Bolidophyceae</taxon>
        <taxon>Parmales</taxon>
        <taxon>Triparmaceae</taxon>
        <taxon>Triparma</taxon>
    </lineage>
</organism>
<dbReference type="InterPro" id="IPR051165">
    <property type="entry name" value="Multifunctional_ANK_Repeat"/>
</dbReference>
<feature type="compositionally biased region" description="Low complexity" evidence="4">
    <location>
        <begin position="19"/>
        <end position="47"/>
    </location>
</feature>
<feature type="compositionally biased region" description="Basic and acidic residues" evidence="4">
    <location>
        <begin position="208"/>
        <end position="219"/>
    </location>
</feature>
<keyword evidence="6" id="KW-1185">Reference proteome</keyword>
<feature type="region of interest" description="Disordered" evidence="4">
    <location>
        <begin position="1230"/>
        <end position="1249"/>
    </location>
</feature>
<feature type="region of interest" description="Disordered" evidence="4">
    <location>
        <begin position="1"/>
        <end position="50"/>
    </location>
</feature>
<keyword evidence="1" id="KW-0677">Repeat</keyword>
<reference evidence="6" key="1">
    <citation type="journal article" date="2023" name="Commun. Biol.">
        <title>Genome analysis of Parmales, the sister group of diatoms, reveals the evolutionary specialization of diatoms from phago-mixotrophs to photoautotrophs.</title>
        <authorList>
            <person name="Ban H."/>
            <person name="Sato S."/>
            <person name="Yoshikawa S."/>
            <person name="Yamada K."/>
            <person name="Nakamura Y."/>
            <person name="Ichinomiya M."/>
            <person name="Sato N."/>
            <person name="Blanc-Mathieu R."/>
            <person name="Endo H."/>
            <person name="Kuwata A."/>
            <person name="Ogata H."/>
        </authorList>
    </citation>
    <scope>NUCLEOTIDE SEQUENCE [LARGE SCALE GENOMIC DNA]</scope>
</reference>
<evidence type="ECO:0000313" key="6">
    <source>
        <dbReference type="Proteomes" id="UP001165065"/>
    </source>
</evidence>
<evidence type="ECO:0000256" key="3">
    <source>
        <dbReference type="PROSITE-ProRule" id="PRU00023"/>
    </source>
</evidence>
<feature type="repeat" description="ANK" evidence="3">
    <location>
        <begin position="1159"/>
        <end position="1191"/>
    </location>
</feature>
<dbReference type="SUPFAM" id="SSF47473">
    <property type="entry name" value="EF-hand"/>
    <property type="match status" value="1"/>
</dbReference>